<dbReference type="STRING" id="991905.SL003B_1681"/>
<dbReference type="PATRIC" id="fig|991905.3.peg.1725"/>
<evidence type="ECO:0000313" key="7">
    <source>
        <dbReference type="Proteomes" id="UP000008130"/>
    </source>
</evidence>
<name>F2J5M5_POLGS</name>
<feature type="region of interest" description="Disordered" evidence="4">
    <location>
        <begin position="253"/>
        <end position="274"/>
    </location>
</feature>
<dbReference type="InterPro" id="IPR054613">
    <property type="entry name" value="Peptidase_S78_dom"/>
</dbReference>
<evidence type="ECO:0000256" key="3">
    <source>
        <dbReference type="ARBA" id="ARBA00022801"/>
    </source>
</evidence>
<evidence type="ECO:0000256" key="1">
    <source>
        <dbReference type="ARBA" id="ARBA00022612"/>
    </source>
</evidence>
<dbReference type="GO" id="GO:0006508">
    <property type="term" value="P:proteolysis"/>
    <property type="evidence" value="ECO:0007669"/>
    <property type="project" value="UniProtKB-KW"/>
</dbReference>
<dbReference type="RefSeq" id="WP_013652426.1">
    <property type="nucleotide sequence ID" value="NC_015259.1"/>
</dbReference>
<keyword evidence="2" id="KW-0645">Protease</keyword>
<dbReference type="eggNOG" id="COG3740">
    <property type="taxonomic scope" value="Bacteria"/>
</dbReference>
<dbReference type="EMBL" id="CP002568">
    <property type="protein sequence ID" value="ADZ70109.1"/>
    <property type="molecule type" value="Genomic_DNA"/>
</dbReference>
<feature type="domain" description="Prohead serine protease" evidence="5">
    <location>
        <begin position="73"/>
        <end position="190"/>
    </location>
</feature>
<proteinExistence type="predicted"/>
<dbReference type="AlphaFoldDB" id="F2J5M5"/>
<evidence type="ECO:0000313" key="6">
    <source>
        <dbReference type="EMBL" id="ADZ70109.1"/>
    </source>
</evidence>
<keyword evidence="1" id="KW-1188">Viral release from host cell</keyword>
<protein>
    <recommendedName>
        <fullName evidence="5">Prohead serine protease domain-containing protein</fullName>
    </recommendedName>
</protein>
<feature type="compositionally biased region" description="Low complexity" evidence="4">
    <location>
        <begin position="253"/>
        <end position="266"/>
    </location>
</feature>
<evidence type="ECO:0000259" key="5">
    <source>
        <dbReference type="Pfam" id="PF04586"/>
    </source>
</evidence>
<keyword evidence="3" id="KW-0378">Hydrolase</keyword>
<dbReference type="Proteomes" id="UP000008130">
    <property type="component" value="Chromosome"/>
</dbReference>
<accession>F2J5M5</accession>
<dbReference type="KEGG" id="pgv:SL003B_1681"/>
<gene>
    <name evidence="6" type="ordered locus">SL003B_1681</name>
</gene>
<sequence length="293" mass="31696">MSCPHCNDTGSVEANGQKRPCAACRPVETDATPPTGKGRTMKNETKAITVEKMDGAGKGLARIATLSAIDSDGDTYVPGAFSWKEGGEQWVPILPAHQRTAMPLGKARIYEDGDAALAELHLNLDTQVGRDWHKTLKFDLEHGASVQEYSYGFGTLDHVIENRDGERVRVLKRLDVHEISPVVRGAGVGTGTLALKSHGSFADQIEAVILEIGDIVARAGSVKALREAQGREMSAERMEQLDRLKQRLDALLKGAPDPDAEAAPAGDEAKARAEAERLAADWLTRDARRRTGR</sequence>
<dbReference type="GO" id="GO:0008233">
    <property type="term" value="F:peptidase activity"/>
    <property type="evidence" value="ECO:0007669"/>
    <property type="project" value="UniProtKB-KW"/>
</dbReference>
<keyword evidence="7" id="KW-1185">Reference proteome</keyword>
<evidence type="ECO:0000256" key="2">
    <source>
        <dbReference type="ARBA" id="ARBA00022670"/>
    </source>
</evidence>
<reference evidence="6 7" key="1">
    <citation type="journal article" date="2011" name="J. Bacteriol.">
        <title>Complete genome sequence of Polymorphum gilvum SL003B-26A1T, a crude oil-degrading bacterium from oil-polluted saline soil.</title>
        <authorList>
            <person name="Li S.G."/>
            <person name="Tang Y.Q."/>
            <person name="Nie Y."/>
            <person name="Cai M."/>
            <person name="Wu X.L."/>
        </authorList>
    </citation>
    <scope>NUCLEOTIDE SEQUENCE [LARGE SCALE GENOMIC DNA]</scope>
    <source>
        <strain evidence="7">LMG 25793 / CGMCC 1.9160 / SL003B-26A1</strain>
    </source>
</reference>
<evidence type="ECO:0000256" key="4">
    <source>
        <dbReference type="SAM" id="MobiDB-lite"/>
    </source>
</evidence>
<dbReference type="HOGENOM" id="CLU_1169714_0_0_5"/>
<dbReference type="Pfam" id="PF04586">
    <property type="entry name" value="Peptidase_S78"/>
    <property type="match status" value="1"/>
</dbReference>
<organism evidence="6 7">
    <name type="scientific">Polymorphum gilvum (strain LMG 25793 / CGMCC 1.9160 / SL003B-26A1)</name>
    <dbReference type="NCBI Taxonomy" id="991905"/>
    <lineage>
        <taxon>Bacteria</taxon>
        <taxon>Pseudomonadati</taxon>
        <taxon>Pseudomonadota</taxon>
        <taxon>Alphaproteobacteria</taxon>
        <taxon>Rhodobacterales</taxon>
        <taxon>Paracoccaceae</taxon>
        <taxon>Polymorphum</taxon>
    </lineage>
</organism>